<protein>
    <recommendedName>
        <fullName evidence="4">Myb-like domain-containing protein</fullName>
    </recommendedName>
</protein>
<reference evidence="2 3" key="1">
    <citation type="submission" date="2019-06" db="EMBL/GenBank/DDBJ databases">
        <title>Wine fermentation using esterase from Monascus purpureus.</title>
        <authorList>
            <person name="Geng C."/>
            <person name="Zhang Y."/>
        </authorList>
    </citation>
    <scope>NUCLEOTIDE SEQUENCE [LARGE SCALE GENOMIC DNA]</scope>
    <source>
        <strain evidence="2">HQ1</strain>
    </source>
</reference>
<feature type="compositionally biased region" description="Low complexity" evidence="1">
    <location>
        <begin position="160"/>
        <end position="171"/>
    </location>
</feature>
<feature type="compositionally biased region" description="Polar residues" evidence="1">
    <location>
        <begin position="83"/>
        <end position="110"/>
    </location>
</feature>
<feature type="compositionally biased region" description="Acidic residues" evidence="1">
    <location>
        <begin position="185"/>
        <end position="203"/>
    </location>
</feature>
<gene>
    <name evidence="2" type="ORF">MPDQ_002402</name>
</gene>
<dbReference type="AlphaFoldDB" id="A0A507QKL2"/>
<evidence type="ECO:0000313" key="2">
    <source>
        <dbReference type="EMBL" id="TQB69038.1"/>
    </source>
</evidence>
<organism evidence="2 3">
    <name type="scientific">Monascus purpureus</name>
    <name type="common">Red mold</name>
    <name type="synonym">Monascus anka</name>
    <dbReference type="NCBI Taxonomy" id="5098"/>
    <lineage>
        <taxon>Eukaryota</taxon>
        <taxon>Fungi</taxon>
        <taxon>Dikarya</taxon>
        <taxon>Ascomycota</taxon>
        <taxon>Pezizomycotina</taxon>
        <taxon>Eurotiomycetes</taxon>
        <taxon>Eurotiomycetidae</taxon>
        <taxon>Eurotiales</taxon>
        <taxon>Aspergillaceae</taxon>
        <taxon>Monascus</taxon>
    </lineage>
</organism>
<dbReference type="OrthoDB" id="4369561at2759"/>
<feature type="compositionally biased region" description="Polar residues" evidence="1">
    <location>
        <begin position="49"/>
        <end position="69"/>
    </location>
</feature>
<accession>A0A507QKL2</accession>
<dbReference type="Proteomes" id="UP000319663">
    <property type="component" value="Unassembled WGS sequence"/>
</dbReference>
<evidence type="ECO:0008006" key="4">
    <source>
        <dbReference type="Google" id="ProtNLM"/>
    </source>
</evidence>
<feature type="region of interest" description="Disordered" evidence="1">
    <location>
        <begin position="18"/>
        <end position="126"/>
    </location>
</feature>
<sequence>MLSDPEILIHTTASLLSSSCTLQEPAQSLAEAKPTHPEPRHESQPPEQPNNLAHTTSLDTSPTFCTSEPHTFAPHEPNHDSTHTTIQASAQNSSVPNQERSETSRTSSVPIHSPKPGGATLGNESMDFGEAECASSCPLGELSKRKRSPSAHLSCPPTPLVVVPAPSSPSLLRERFPQNSKGMVEDLDESDSAPSDDENDADYLDQSMTEDANESLHSSKRRRRSPSDASSASRGVPTKLSLESPSAEQPESPQENMSSETESIPIQGFLRLRTKGTEVIYTLEVSQTHFSSFFADKQMESPRPHPRTVYPTTRAPYSPEEDAFIIDLKAQKLSWDEIEDQFAERFPYRKKTSLQVRYCTKLKPLTKESRKRRVKSCR</sequence>
<evidence type="ECO:0000256" key="1">
    <source>
        <dbReference type="SAM" id="MobiDB-lite"/>
    </source>
</evidence>
<dbReference type="STRING" id="5098.A0A507QKL2"/>
<name>A0A507QKL2_MONPU</name>
<keyword evidence="3" id="KW-1185">Reference proteome</keyword>
<feature type="region of interest" description="Disordered" evidence="1">
    <location>
        <begin position="140"/>
        <end position="264"/>
    </location>
</feature>
<proteinExistence type="predicted"/>
<evidence type="ECO:0000313" key="3">
    <source>
        <dbReference type="Proteomes" id="UP000319663"/>
    </source>
</evidence>
<feature type="compositionally biased region" description="Polar residues" evidence="1">
    <location>
        <begin position="241"/>
        <end position="264"/>
    </location>
</feature>
<comment type="caution">
    <text evidence="2">The sequence shown here is derived from an EMBL/GenBank/DDBJ whole genome shotgun (WGS) entry which is preliminary data.</text>
</comment>
<dbReference type="EMBL" id="VIFY01000175">
    <property type="protein sequence ID" value="TQB69038.1"/>
    <property type="molecule type" value="Genomic_DNA"/>
</dbReference>
<feature type="compositionally biased region" description="Basic and acidic residues" evidence="1">
    <location>
        <begin position="33"/>
        <end position="44"/>
    </location>
</feature>